<feature type="region of interest" description="Disordered" evidence="1">
    <location>
        <begin position="185"/>
        <end position="205"/>
    </location>
</feature>
<dbReference type="Proteomes" id="UP000800036">
    <property type="component" value="Unassembled WGS sequence"/>
</dbReference>
<protein>
    <submittedName>
        <fullName evidence="2">Uncharacterized protein</fullName>
    </submittedName>
</protein>
<reference evidence="2" key="1">
    <citation type="journal article" date="2020" name="Stud. Mycol.">
        <title>101 Dothideomycetes genomes: a test case for predicting lifestyles and emergence of pathogens.</title>
        <authorList>
            <person name="Haridas S."/>
            <person name="Albert R."/>
            <person name="Binder M."/>
            <person name="Bloem J."/>
            <person name="Labutti K."/>
            <person name="Salamov A."/>
            <person name="Andreopoulos B."/>
            <person name="Baker S."/>
            <person name="Barry K."/>
            <person name="Bills G."/>
            <person name="Bluhm B."/>
            <person name="Cannon C."/>
            <person name="Castanera R."/>
            <person name="Culley D."/>
            <person name="Daum C."/>
            <person name="Ezra D."/>
            <person name="Gonzalez J."/>
            <person name="Henrissat B."/>
            <person name="Kuo A."/>
            <person name="Liang C."/>
            <person name="Lipzen A."/>
            <person name="Lutzoni F."/>
            <person name="Magnuson J."/>
            <person name="Mondo S."/>
            <person name="Nolan M."/>
            <person name="Ohm R."/>
            <person name="Pangilinan J."/>
            <person name="Park H.-J."/>
            <person name="Ramirez L."/>
            <person name="Alfaro M."/>
            <person name="Sun H."/>
            <person name="Tritt A."/>
            <person name="Yoshinaga Y."/>
            <person name="Zwiers L.-H."/>
            <person name="Turgeon B."/>
            <person name="Goodwin S."/>
            <person name="Spatafora J."/>
            <person name="Crous P."/>
            <person name="Grigoriev I."/>
        </authorList>
    </citation>
    <scope>NUCLEOTIDE SEQUENCE</scope>
    <source>
        <strain evidence="2">CBS 107.79</strain>
    </source>
</reference>
<feature type="region of interest" description="Disordered" evidence="1">
    <location>
        <begin position="384"/>
        <end position="441"/>
    </location>
</feature>
<evidence type="ECO:0000313" key="3">
    <source>
        <dbReference type="Proteomes" id="UP000800036"/>
    </source>
</evidence>
<organism evidence="2 3">
    <name type="scientific">Bimuria novae-zelandiae CBS 107.79</name>
    <dbReference type="NCBI Taxonomy" id="1447943"/>
    <lineage>
        <taxon>Eukaryota</taxon>
        <taxon>Fungi</taxon>
        <taxon>Dikarya</taxon>
        <taxon>Ascomycota</taxon>
        <taxon>Pezizomycotina</taxon>
        <taxon>Dothideomycetes</taxon>
        <taxon>Pleosporomycetidae</taxon>
        <taxon>Pleosporales</taxon>
        <taxon>Massarineae</taxon>
        <taxon>Didymosphaeriaceae</taxon>
        <taxon>Bimuria</taxon>
    </lineage>
</organism>
<keyword evidence="3" id="KW-1185">Reference proteome</keyword>
<dbReference type="AlphaFoldDB" id="A0A6A5UWI6"/>
<evidence type="ECO:0000313" key="2">
    <source>
        <dbReference type="EMBL" id="KAF1969084.1"/>
    </source>
</evidence>
<dbReference type="OrthoDB" id="3794317at2759"/>
<accession>A0A6A5UWI6</accession>
<feature type="region of interest" description="Disordered" evidence="1">
    <location>
        <begin position="217"/>
        <end position="249"/>
    </location>
</feature>
<proteinExistence type="predicted"/>
<evidence type="ECO:0000256" key="1">
    <source>
        <dbReference type="SAM" id="MobiDB-lite"/>
    </source>
</evidence>
<gene>
    <name evidence="2" type="ORF">BU23DRAFT_601770</name>
</gene>
<name>A0A6A5UWI6_9PLEO</name>
<feature type="compositionally biased region" description="Basic and acidic residues" evidence="1">
    <location>
        <begin position="398"/>
        <end position="408"/>
    </location>
</feature>
<dbReference type="EMBL" id="ML976713">
    <property type="protein sequence ID" value="KAF1969084.1"/>
    <property type="molecule type" value="Genomic_DNA"/>
</dbReference>
<sequence length="441" mass="48555">MSRISTPFSDTGEDAFLPSIEEDSGQYSAYGDFLEDDNTPTISSTFDEDVLDHLNFELAEGTIAPSNSRTARGTSTPNYEDDVASREIGFGGYCLGQRQQAAHAYPSLNESLDRGSHPYHIQHHASHGVYQRASERPLPYRANTNAEMGYAAGLLQNFKQVYHPTHRRSWSQNDTEHIINLPPDHYLPGDPHHQSDLRGQPHANANPTFFRLCETRHTRSHPKTSSEYKKQAHAQGRTGNRGRPNAPTSMPVSIGTPIQPDDRFVPTAGNIQLTGPRMVHMSHVEQLRTSRRIIEVGAMAVVNKALVKKNGEAIDPLLLDDDTRMRQKSNAPSPEVVVGGSEPRERMLKDLDHMKLLLKDATGKEADEALKGCEMIREALAKMEDRGGGGGAEDDSLDEKPRFADDSAHASGPAPSDGASPLSDGDDEFLRRLMESSPSFS</sequence>